<organism>
    <name type="scientific">Pediculus humanus subsp. corporis</name>
    <name type="common">Body louse</name>
    <dbReference type="NCBI Taxonomy" id="121224"/>
    <lineage>
        <taxon>Eukaryota</taxon>
        <taxon>Metazoa</taxon>
        <taxon>Ecdysozoa</taxon>
        <taxon>Arthropoda</taxon>
        <taxon>Hexapoda</taxon>
        <taxon>Insecta</taxon>
        <taxon>Pterygota</taxon>
        <taxon>Neoptera</taxon>
        <taxon>Paraneoptera</taxon>
        <taxon>Psocodea</taxon>
        <taxon>Troctomorpha</taxon>
        <taxon>Phthiraptera</taxon>
        <taxon>Anoplura</taxon>
        <taxon>Pediculidae</taxon>
        <taxon>Pediculus</taxon>
    </lineage>
</organism>
<dbReference type="HOGENOM" id="CLU_964124_0_0_1"/>
<dbReference type="InParanoid" id="E0VE18"/>
<evidence type="ECO:0000256" key="2">
    <source>
        <dbReference type="SAM" id="MobiDB-lite"/>
    </source>
</evidence>
<evidence type="ECO:0000313" key="3">
    <source>
        <dbReference type="EMBL" id="EEB11624.1"/>
    </source>
</evidence>
<sequence length="289" mass="33729">MTGGNPLWDYNSKKIKVKIQNSLPIISEKENKKKTNSNNNNNNKTWLRTQSMNNLTNSKDVSDESGISSGEDNNIIDSISRNVEQFSFLSVRERKNFFESLNSDKEIKEWTTTMTTIDNNNCPLSRSNSIGNLKNILGDNNNNNNKLRKRKRTKSLHDLYKTPVKEICQLFESKQTKSKTQQQQQENDNTIPEKNALFLLTQRRLQRGERKLEKLKNQITDVEENIKIISDDLNSITQNDNFKRKENVNLYTALERRLEEENSRLERLMQETARIIKGNQKTIMKLEKS</sequence>
<dbReference type="EnsemblMetazoa" id="PHUM127770-RA">
    <property type="protein sequence ID" value="PHUM127770-PA"/>
    <property type="gene ID" value="PHUM127770"/>
</dbReference>
<evidence type="ECO:0000256" key="1">
    <source>
        <dbReference type="SAM" id="Coils"/>
    </source>
</evidence>
<dbReference type="Proteomes" id="UP000009046">
    <property type="component" value="Unassembled WGS sequence"/>
</dbReference>
<gene>
    <name evidence="4" type="primary">8233927</name>
    <name evidence="3" type="ORF">Phum_PHUM127770</name>
</gene>
<evidence type="ECO:0000313" key="5">
    <source>
        <dbReference type="Proteomes" id="UP000009046"/>
    </source>
</evidence>
<dbReference type="EMBL" id="DS235088">
    <property type="protein sequence ID" value="EEB11624.1"/>
    <property type="molecule type" value="Genomic_DNA"/>
</dbReference>
<feature type="compositionally biased region" description="Low complexity" evidence="2">
    <location>
        <begin position="36"/>
        <end position="45"/>
    </location>
</feature>
<feature type="region of interest" description="Disordered" evidence="2">
    <location>
        <begin position="26"/>
        <end position="46"/>
    </location>
</feature>
<dbReference type="VEuPathDB" id="VectorBase:PHUM127770"/>
<feature type="coiled-coil region" evidence="1">
    <location>
        <begin position="198"/>
        <end position="275"/>
    </location>
</feature>
<protein>
    <submittedName>
        <fullName evidence="3 4">Uncharacterized protein</fullName>
    </submittedName>
</protein>
<keyword evidence="5" id="KW-1185">Reference proteome</keyword>
<reference evidence="3" key="2">
    <citation type="submission" date="2007-04" db="EMBL/GenBank/DDBJ databases">
        <title>The genome of the human body louse.</title>
        <authorList>
            <consortium name="The Human Body Louse Genome Consortium"/>
            <person name="Kirkness E."/>
            <person name="Walenz B."/>
            <person name="Hass B."/>
            <person name="Bruggner R."/>
            <person name="Strausberg R."/>
        </authorList>
    </citation>
    <scope>NUCLEOTIDE SEQUENCE</scope>
    <source>
        <strain evidence="3">USDA</strain>
    </source>
</reference>
<proteinExistence type="predicted"/>
<dbReference type="AlphaFoldDB" id="E0VE18"/>
<name>E0VE18_PEDHC</name>
<keyword evidence="1" id="KW-0175">Coiled coil</keyword>
<accession>E0VE18</accession>
<dbReference type="EMBL" id="AAZO01001494">
    <property type="status" value="NOT_ANNOTATED_CDS"/>
    <property type="molecule type" value="Genomic_DNA"/>
</dbReference>
<evidence type="ECO:0000313" key="4">
    <source>
        <dbReference type="EnsemblMetazoa" id="PHUM127770-PA"/>
    </source>
</evidence>
<dbReference type="KEGG" id="phu:Phum_PHUM127770"/>
<dbReference type="GeneID" id="8233927"/>
<reference evidence="3" key="1">
    <citation type="submission" date="2007-04" db="EMBL/GenBank/DDBJ databases">
        <title>Annotation of Pediculus humanus corporis strain USDA.</title>
        <authorList>
            <person name="Kirkness E."/>
            <person name="Hannick L."/>
            <person name="Hass B."/>
            <person name="Bruggner R."/>
            <person name="Lawson D."/>
            <person name="Bidwell S."/>
            <person name="Joardar V."/>
            <person name="Caler E."/>
            <person name="Walenz B."/>
            <person name="Inman J."/>
            <person name="Schobel S."/>
            <person name="Galinsky K."/>
            <person name="Amedeo P."/>
            <person name="Strausberg R."/>
        </authorList>
    </citation>
    <scope>NUCLEOTIDE SEQUENCE</scope>
    <source>
        <strain evidence="3">USDA</strain>
    </source>
</reference>
<dbReference type="RefSeq" id="XP_002424362.1">
    <property type="nucleotide sequence ID" value="XM_002424317.1"/>
</dbReference>
<reference evidence="4" key="3">
    <citation type="submission" date="2021-02" db="UniProtKB">
        <authorList>
            <consortium name="EnsemblMetazoa"/>
        </authorList>
    </citation>
    <scope>IDENTIFICATION</scope>
    <source>
        <strain evidence="4">USDA</strain>
    </source>
</reference>
<dbReference type="CTD" id="8233927"/>